<evidence type="ECO:0000256" key="3">
    <source>
        <dbReference type="ARBA" id="ARBA00009759"/>
    </source>
</evidence>
<dbReference type="GO" id="GO:0046872">
    <property type="term" value="F:metal ion binding"/>
    <property type="evidence" value="ECO:0007669"/>
    <property type="project" value="UniProtKB-KW"/>
</dbReference>
<keyword evidence="9" id="KW-0368">Histidine biosynthesis</keyword>
<dbReference type="PANTHER" id="PTHR20854">
    <property type="entry name" value="INOSITOL MONOPHOSPHATASE"/>
    <property type="match status" value="1"/>
</dbReference>
<comment type="similarity">
    <text evidence="3">Belongs to the inositol monophosphatase superfamily.</text>
</comment>
<evidence type="ECO:0000256" key="4">
    <source>
        <dbReference type="ARBA" id="ARBA00013085"/>
    </source>
</evidence>
<dbReference type="InterPro" id="IPR011809">
    <property type="entry name" value="His_9_proposed"/>
</dbReference>
<keyword evidence="5" id="KW-0028">Amino-acid biosynthesis</keyword>
<dbReference type="GO" id="GO:0007165">
    <property type="term" value="P:signal transduction"/>
    <property type="evidence" value="ECO:0007669"/>
    <property type="project" value="TreeGrafter"/>
</dbReference>
<dbReference type="STRING" id="1215343.B488_11140"/>
<evidence type="ECO:0000256" key="5">
    <source>
        <dbReference type="ARBA" id="ARBA00022605"/>
    </source>
</evidence>
<dbReference type="HOGENOM" id="CLU_044118_4_1_5"/>
<dbReference type="EC" id="3.1.3.15" evidence="4 11"/>
<reference evidence="13 14" key="1">
    <citation type="journal article" date="2012" name="Stand. Genomic Sci.">
        <title>Complete genome sequence of Liberibacter crescens BT-1.</title>
        <authorList>
            <person name="Leonard M.T."/>
            <person name="Fagen J.R."/>
            <person name="Davis-Richardson A.G."/>
            <person name="Davis M.J."/>
            <person name="Triplett E.W."/>
        </authorList>
    </citation>
    <scope>NUCLEOTIDE SEQUENCE [LARGE SCALE GENOMIC DNA]</scope>
    <source>
        <strain evidence="13 14">BT-1</strain>
    </source>
</reference>
<comment type="cofactor">
    <cofactor evidence="1 12">
        <name>Mg(2+)</name>
        <dbReference type="ChEBI" id="CHEBI:18420"/>
    </cofactor>
</comment>
<dbReference type="CDD" id="cd01641">
    <property type="entry name" value="Bacterial_IMPase_like_1"/>
    <property type="match status" value="1"/>
</dbReference>
<dbReference type="RefSeq" id="WP_015273531.1">
    <property type="nucleotide sequence ID" value="NC_019907.1"/>
</dbReference>
<comment type="catalytic activity">
    <reaction evidence="10">
        <text>L-histidinol phosphate + H2O = L-histidinol + phosphate</text>
        <dbReference type="Rhea" id="RHEA:14465"/>
        <dbReference type="ChEBI" id="CHEBI:15377"/>
        <dbReference type="ChEBI" id="CHEBI:43474"/>
        <dbReference type="ChEBI" id="CHEBI:57699"/>
        <dbReference type="ChEBI" id="CHEBI:57980"/>
        <dbReference type="EC" id="3.1.3.15"/>
    </reaction>
</comment>
<evidence type="ECO:0000256" key="11">
    <source>
        <dbReference type="NCBIfam" id="TIGR02067"/>
    </source>
</evidence>
<dbReference type="Gene3D" id="3.30.540.10">
    <property type="entry name" value="Fructose-1,6-Bisphosphatase, subunit A, domain 1"/>
    <property type="match status" value="1"/>
</dbReference>
<accession>L0EXK9</accession>
<dbReference type="PANTHER" id="PTHR20854:SF4">
    <property type="entry name" value="INOSITOL-1-MONOPHOSPHATASE-RELATED"/>
    <property type="match status" value="1"/>
</dbReference>
<dbReference type="GO" id="GO:0008934">
    <property type="term" value="F:inositol monophosphate 1-phosphatase activity"/>
    <property type="evidence" value="ECO:0007669"/>
    <property type="project" value="TreeGrafter"/>
</dbReference>
<dbReference type="NCBIfam" id="TIGR02067">
    <property type="entry name" value="his_9_HisN"/>
    <property type="match status" value="1"/>
</dbReference>
<dbReference type="GO" id="GO:0006020">
    <property type="term" value="P:inositol metabolic process"/>
    <property type="evidence" value="ECO:0007669"/>
    <property type="project" value="TreeGrafter"/>
</dbReference>
<feature type="binding site" evidence="12">
    <location>
        <position position="210"/>
    </location>
    <ligand>
        <name>Mg(2+)</name>
        <dbReference type="ChEBI" id="CHEBI:18420"/>
        <label>1</label>
        <note>catalytic</note>
    </ligand>
</feature>
<dbReference type="KEGG" id="lcc:B488_11140"/>
<name>L0EXK9_LIBCB</name>
<evidence type="ECO:0000256" key="12">
    <source>
        <dbReference type="PIRSR" id="PIRSR600760-2"/>
    </source>
</evidence>
<protein>
    <recommendedName>
        <fullName evidence="4 11">Histidinol-phosphatase</fullName>
        <ecNumber evidence="4 11">3.1.3.15</ecNumber>
    </recommendedName>
</protein>
<feature type="binding site" evidence="12">
    <location>
        <position position="67"/>
    </location>
    <ligand>
        <name>Mg(2+)</name>
        <dbReference type="ChEBI" id="CHEBI:18420"/>
        <label>1</label>
        <note>catalytic</note>
    </ligand>
</feature>
<dbReference type="eggNOG" id="COG0483">
    <property type="taxonomic scope" value="Bacteria"/>
</dbReference>
<feature type="binding site" evidence="12">
    <location>
        <position position="83"/>
    </location>
    <ligand>
        <name>Mg(2+)</name>
        <dbReference type="ChEBI" id="CHEBI:18420"/>
        <label>1</label>
        <note>catalytic</note>
    </ligand>
</feature>
<evidence type="ECO:0000256" key="2">
    <source>
        <dbReference type="ARBA" id="ARBA00004970"/>
    </source>
</evidence>
<evidence type="ECO:0000256" key="6">
    <source>
        <dbReference type="ARBA" id="ARBA00022723"/>
    </source>
</evidence>
<keyword evidence="14" id="KW-1185">Reference proteome</keyword>
<evidence type="ECO:0000256" key="10">
    <source>
        <dbReference type="ARBA" id="ARBA00049158"/>
    </source>
</evidence>
<evidence type="ECO:0000313" key="14">
    <source>
        <dbReference type="Proteomes" id="UP000010799"/>
    </source>
</evidence>
<dbReference type="UniPathway" id="UPA00031">
    <property type="reaction ID" value="UER00013"/>
</dbReference>
<evidence type="ECO:0000313" key="13">
    <source>
        <dbReference type="EMBL" id="AGA65106.1"/>
    </source>
</evidence>
<dbReference type="SUPFAM" id="SSF56655">
    <property type="entry name" value="Carbohydrate phosphatase"/>
    <property type="match status" value="1"/>
</dbReference>
<feature type="binding site" evidence="12">
    <location>
        <position position="86"/>
    </location>
    <ligand>
        <name>Mg(2+)</name>
        <dbReference type="ChEBI" id="CHEBI:18420"/>
        <label>1</label>
        <note>catalytic</note>
    </ligand>
</feature>
<evidence type="ECO:0000256" key="1">
    <source>
        <dbReference type="ARBA" id="ARBA00001946"/>
    </source>
</evidence>
<sequence>MLPSLSFFFRLADTAKAETLPRFRKKNAVINKQQSGFDPVTECDRTAEWAIRKIILQEFPDHGILSEEYDSIRLDSENIWVIDPIDGTKAFISGLPLWGTMIGFQYRKKSILGLIDHPFTGERYFADGKSSYYWGQEGNRIIKVRTCSSLSNAIIFTTSPSLFSPNELEYYRLVENCCILSRYGADCYAYTLLASGYIDLVIEADLKPYDIGAVIPLIEQAGGIITNWKGERAEQGGRILASGSKEVYHEALSILSQCPTS</sequence>
<comment type="pathway">
    <text evidence="2">Amino-acid biosynthesis; L-histidine biosynthesis; L-histidine from 5-phospho-alpha-D-ribose 1-diphosphate: step 8/9.</text>
</comment>
<dbReference type="AlphaFoldDB" id="L0EXK9"/>
<evidence type="ECO:0000256" key="7">
    <source>
        <dbReference type="ARBA" id="ARBA00022801"/>
    </source>
</evidence>
<dbReference type="Pfam" id="PF00459">
    <property type="entry name" value="Inositol_P"/>
    <property type="match status" value="1"/>
</dbReference>
<gene>
    <name evidence="13" type="ordered locus">B488_11140</name>
</gene>
<dbReference type="EMBL" id="CP003789">
    <property type="protein sequence ID" value="AGA65106.1"/>
    <property type="molecule type" value="Genomic_DNA"/>
</dbReference>
<dbReference type="PROSITE" id="PS00629">
    <property type="entry name" value="IMP_1"/>
    <property type="match status" value="1"/>
</dbReference>
<keyword evidence="6 12" id="KW-0479">Metal-binding</keyword>
<feature type="binding site" evidence="12">
    <location>
        <position position="85"/>
    </location>
    <ligand>
        <name>Mg(2+)</name>
        <dbReference type="ChEBI" id="CHEBI:18420"/>
        <label>1</label>
        <note>catalytic</note>
    </ligand>
</feature>
<dbReference type="Gene3D" id="3.40.190.80">
    <property type="match status" value="1"/>
</dbReference>
<organism evidence="13 14">
    <name type="scientific">Liberibacter crescens (strain BT-1)</name>
    <dbReference type="NCBI Taxonomy" id="1215343"/>
    <lineage>
        <taxon>Bacteria</taxon>
        <taxon>Pseudomonadati</taxon>
        <taxon>Pseudomonadota</taxon>
        <taxon>Alphaproteobacteria</taxon>
        <taxon>Hyphomicrobiales</taxon>
        <taxon>Rhizobiaceae</taxon>
        <taxon>Liberibacter</taxon>
    </lineage>
</organism>
<keyword evidence="7" id="KW-0378">Hydrolase</keyword>
<dbReference type="InterPro" id="IPR000760">
    <property type="entry name" value="Inositol_monophosphatase-like"/>
</dbReference>
<dbReference type="Proteomes" id="UP000010799">
    <property type="component" value="Chromosome"/>
</dbReference>
<keyword evidence="8 12" id="KW-0460">Magnesium</keyword>
<dbReference type="PRINTS" id="PR00377">
    <property type="entry name" value="IMPHPHTASES"/>
</dbReference>
<dbReference type="PATRIC" id="fig|1215343.11.peg.1147"/>
<evidence type="ECO:0000256" key="8">
    <source>
        <dbReference type="ARBA" id="ARBA00022842"/>
    </source>
</evidence>
<dbReference type="GO" id="GO:0000105">
    <property type="term" value="P:L-histidine biosynthetic process"/>
    <property type="evidence" value="ECO:0007669"/>
    <property type="project" value="UniProtKB-UniRule"/>
</dbReference>
<evidence type="ECO:0000256" key="9">
    <source>
        <dbReference type="ARBA" id="ARBA00023102"/>
    </source>
</evidence>
<proteinExistence type="inferred from homology"/>
<dbReference type="GO" id="GO:0004401">
    <property type="term" value="F:histidinol-phosphatase activity"/>
    <property type="evidence" value="ECO:0007669"/>
    <property type="project" value="UniProtKB-UniRule"/>
</dbReference>
<dbReference type="InterPro" id="IPR020583">
    <property type="entry name" value="Inositol_monoP_metal-BS"/>
</dbReference>